<protein>
    <submittedName>
        <fullName evidence="8">MFS transporter</fullName>
    </submittedName>
</protein>
<dbReference type="PANTHER" id="PTHR43124">
    <property type="entry name" value="PURINE EFFLUX PUMP PBUE"/>
    <property type="match status" value="1"/>
</dbReference>
<feature type="transmembrane region" description="Helical" evidence="6">
    <location>
        <begin position="17"/>
        <end position="36"/>
    </location>
</feature>
<evidence type="ECO:0000256" key="4">
    <source>
        <dbReference type="ARBA" id="ARBA00022989"/>
    </source>
</evidence>
<feature type="transmembrane region" description="Helical" evidence="6">
    <location>
        <begin position="286"/>
        <end position="305"/>
    </location>
</feature>
<comment type="subcellular location">
    <subcellularLocation>
        <location evidence="1">Cell membrane</location>
        <topology evidence="1">Multi-pass membrane protein</topology>
    </subcellularLocation>
</comment>
<feature type="transmembrane region" description="Helical" evidence="6">
    <location>
        <begin position="348"/>
        <end position="369"/>
    </location>
</feature>
<reference evidence="8" key="1">
    <citation type="submission" date="2022-09" db="EMBL/GenBank/DDBJ databases">
        <title>Diverse halophilic archaea isolated from saline environments.</title>
        <authorList>
            <person name="Cui H.-L."/>
        </authorList>
    </citation>
    <scope>NUCLEOTIDE SEQUENCE</scope>
    <source>
        <strain evidence="8">ZS-35-S2</strain>
    </source>
</reference>
<evidence type="ECO:0000256" key="5">
    <source>
        <dbReference type="ARBA" id="ARBA00023136"/>
    </source>
</evidence>
<feature type="domain" description="Major facilitator superfamily (MFS) profile" evidence="7">
    <location>
        <begin position="18"/>
        <end position="398"/>
    </location>
</feature>
<feature type="transmembrane region" description="Helical" evidence="6">
    <location>
        <begin position="139"/>
        <end position="163"/>
    </location>
</feature>
<dbReference type="GO" id="GO:0005886">
    <property type="term" value="C:plasma membrane"/>
    <property type="evidence" value="ECO:0007669"/>
    <property type="project" value="UniProtKB-SubCell"/>
</dbReference>
<organism evidence="8 9">
    <name type="scientific">Salinirubellus salinus</name>
    <dbReference type="NCBI Taxonomy" id="1364945"/>
    <lineage>
        <taxon>Archaea</taxon>
        <taxon>Methanobacteriati</taxon>
        <taxon>Methanobacteriota</taxon>
        <taxon>Stenosarchaea group</taxon>
        <taxon>Halobacteria</taxon>
        <taxon>Halobacteriales</taxon>
        <taxon>Natronomonadaceae</taxon>
        <taxon>Salinirubellus</taxon>
    </lineage>
</organism>
<feature type="transmembrane region" description="Helical" evidence="6">
    <location>
        <begin position="311"/>
        <end position="336"/>
    </location>
</feature>
<evidence type="ECO:0000256" key="3">
    <source>
        <dbReference type="ARBA" id="ARBA00022692"/>
    </source>
</evidence>
<dbReference type="Pfam" id="PF07690">
    <property type="entry name" value="MFS_1"/>
    <property type="match status" value="1"/>
</dbReference>
<dbReference type="RefSeq" id="WP_260643915.1">
    <property type="nucleotide sequence ID" value="NZ_CP104003.1"/>
</dbReference>
<feature type="transmembrane region" description="Helical" evidence="6">
    <location>
        <begin position="375"/>
        <end position="393"/>
    </location>
</feature>
<feature type="transmembrane region" description="Helical" evidence="6">
    <location>
        <begin position="48"/>
        <end position="68"/>
    </location>
</feature>
<keyword evidence="5 6" id="KW-0472">Membrane</keyword>
<dbReference type="Gene3D" id="1.20.1250.20">
    <property type="entry name" value="MFS general substrate transporter like domains"/>
    <property type="match status" value="2"/>
</dbReference>
<evidence type="ECO:0000256" key="6">
    <source>
        <dbReference type="SAM" id="Phobius"/>
    </source>
</evidence>
<name>A0A9E7R7C7_9EURY</name>
<keyword evidence="2" id="KW-1003">Cell membrane</keyword>
<feature type="transmembrane region" description="Helical" evidence="6">
    <location>
        <begin position="259"/>
        <end position="279"/>
    </location>
</feature>
<dbReference type="InterPro" id="IPR020846">
    <property type="entry name" value="MFS_dom"/>
</dbReference>
<keyword evidence="3 6" id="KW-0812">Transmembrane</keyword>
<dbReference type="GO" id="GO:0022857">
    <property type="term" value="F:transmembrane transporter activity"/>
    <property type="evidence" value="ECO:0007669"/>
    <property type="project" value="InterPro"/>
</dbReference>
<dbReference type="SUPFAM" id="SSF103473">
    <property type="entry name" value="MFS general substrate transporter"/>
    <property type="match status" value="1"/>
</dbReference>
<dbReference type="GeneID" id="74942955"/>
<dbReference type="Proteomes" id="UP001057580">
    <property type="component" value="Chromosome"/>
</dbReference>
<proteinExistence type="predicted"/>
<accession>A0A9E7R7C7</accession>
<dbReference type="InterPro" id="IPR011701">
    <property type="entry name" value="MFS"/>
</dbReference>
<evidence type="ECO:0000313" key="9">
    <source>
        <dbReference type="Proteomes" id="UP001057580"/>
    </source>
</evidence>
<dbReference type="PANTHER" id="PTHR43124:SF3">
    <property type="entry name" value="CHLORAMPHENICOL EFFLUX PUMP RV0191"/>
    <property type="match status" value="1"/>
</dbReference>
<keyword evidence="4 6" id="KW-1133">Transmembrane helix</keyword>
<dbReference type="InterPro" id="IPR050189">
    <property type="entry name" value="MFS_Efflux_Transporters"/>
</dbReference>
<dbReference type="AlphaFoldDB" id="A0A9E7R7C7"/>
<dbReference type="PROSITE" id="PS50850">
    <property type="entry name" value="MFS"/>
    <property type="match status" value="1"/>
</dbReference>
<evidence type="ECO:0000259" key="7">
    <source>
        <dbReference type="PROSITE" id="PS50850"/>
    </source>
</evidence>
<dbReference type="InterPro" id="IPR036259">
    <property type="entry name" value="MFS_trans_sf"/>
</dbReference>
<evidence type="ECO:0000256" key="1">
    <source>
        <dbReference type="ARBA" id="ARBA00004651"/>
    </source>
</evidence>
<feature type="transmembrane region" description="Helical" evidence="6">
    <location>
        <begin position="88"/>
        <end position="118"/>
    </location>
</feature>
<feature type="transmembrane region" description="Helical" evidence="6">
    <location>
        <begin position="220"/>
        <end position="247"/>
    </location>
</feature>
<keyword evidence="9" id="KW-1185">Reference proteome</keyword>
<sequence>MSTESAVARLRGDGRGWTLLAIAVGWVFVLGGRYLVPAVLPQVKGTFAVGDFEAGVAVTVIWATYALMQSPAGILTDRVGERRLLAGSLLLTGGSVLVLGVSPVFLAFLGGCAAFGFTTGLYGPPRGTALSRTFPENDGAAIGATLAAGAVGSAVLPFLAGALVGSVSWRWVVAGLAPPLLVAGAFAWGAVPERERHADPEVPPVGDLARDVLRAVRVRGVTVAVAAVTLMLFGFQGLTTFFVTYLVDAKGFAQPTAAAMFSLLFLGGALAQFFGGALADRFGERIVIVVISVAGVPLLAAVPFVDGLVPVALLSFLLGTRLGIVAVTNAYVIAVLPDAVRGTAWGVLRTLFFLLGAGGSTVVGAMADADLFAESFYLLAGLTAVAAVLFVFLPTREAVRADYA</sequence>
<dbReference type="KEGG" id="ssai:N0B31_10995"/>
<evidence type="ECO:0000313" key="8">
    <source>
        <dbReference type="EMBL" id="UWM56801.1"/>
    </source>
</evidence>
<gene>
    <name evidence="8" type="ORF">N0B31_10995</name>
</gene>
<dbReference type="EMBL" id="CP104003">
    <property type="protein sequence ID" value="UWM56801.1"/>
    <property type="molecule type" value="Genomic_DNA"/>
</dbReference>
<evidence type="ECO:0000256" key="2">
    <source>
        <dbReference type="ARBA" id="ARBA00022475"/>
    </source>
</evidence>